<dbReference type="RefSeq" id="XP_060422288.1">
    <property type="nucleotide sequence ID" value="XM_060576462.1"/>
</dbReference>
<dbReference type="Proteomes" id="UP001224890">
    <property type="component" value="Unassembled WGS sequence"/>
</dbReference>
<sequence length="164" mass="18967">MAPLDERHPKKRDRTNENFDKAAKNLLSRCDQIRQRYGADVYIQVRRMHKYYEYTSSNEPSWPKTKAEMERTYPVPVMRTPLDFASRRNRVPTNRPSSTTRRLSGVAAGKDGAQHGPEDRMPKVDSRKVQIQTHYIEEYPCGDLMEVGARTHEDTAHSMKNGSS</sequence>
<reference evidence="2" key="1">
    <citation type="submission" date="2021-06" db="EMBL/GenBank/DDBJ databases">
        <title>Comparative genomics, transcriptomics and evolutionary studies reveal genomic signatures of adaptation to plant cell wall in hemibiotrophic fungi.</title>
        <authorList>
            <consortium name="DOE Joint Genome Institute"/>
            <person name="Baroncelli R."/>
            <person name="Diaz J.F."/>
            <person name="Benocci T."/>
            <person name="Peng M."/>
            <person name="Battaglia E."/>
            <person name="Haridas S."/>
            <person name="Andreopoulos W."/>
            <person name="Labutti K."/>
            <person name="Pangilinan J."/>
            <person name="Floch G.L."/>
            <person name="Makela M.R."/>
            <person name="Henrissat B."/>
            <person name="Grigoriev I.V."/>
            <person name="Crouch J.A."/>
            <person name="De Vries R.P."/>
            <person name="Sukno S.A."/>
            <person name="Thon M.R."/>
        </authorList>
    </citation>
    <scope>NUCLEOTIDE SEQUENCE</scope>
    <source>
        <strain evidence="2">CBS 193.32</strain>
    </source>
</reference>
<protein>
    <submittedName>
        <fullName evidence="2">Uncharacterized protein</fullName>
    </submittedName>
</protein>
<dbReference type="GeneID" id="85460988"/>
<keyword evidence="3" id="KW-1185">Reference proteome</keyword>
<proteinExistence type="predicted"/>
<accession>A0AAJ0A7L0</accession>
<feature type="region of interest" description="Disordered" evidence="1">
    <location>
        <begin position="1"/>
        <end position="20"/>
    </location>
</feature>
<feature type="compositionally biased region" description="Polar residues" evidence="1">
    <location>
        <begin position="91"/>
        <end position="102"/>
    </location>
</feature>
<evidence type="ECO:0000256" key="1">
    <source>
        <dbReference type="SAM" id="MobiDB-lite"/>
    </source>
</evidence>
<feature type="region of interest" description="Disordered" evidence="1">
    <location>
        <begin position="80"/>
        <end position="128"/>
    </location>
</feature>
<dbReference type="AlphaFoldDB" id="A0AAJ0A7L0"/>
<comment type="caution">
    <text evidence="2">The sequence shown here is derived from an EMBL/GenBank/DDBJ whole genome shotgun (WGS) entry which is preliminary data.</text>
</comment>
<gene>
    <name evidence="2" type="ORF">BDP55DRAFT_685633</name>
</gene>
<name>A0AAJ0A7L0_9PEZI</name>
<dbReference type="EMBL" id="JAHMHR010000091">
    <property type="protein sequence ID" value="KAK1657524.1"/>
    <property type="molecule type" value="Genomic_DNA"/>
</dbReference>
<organism evidence="2 3">
    <name type="scientific">Colletotrichum godetiae</name>
    <dbReference type="NCBI Taxonomy" id="1209918"/>
    <lineage>
        <taxon>Eukaryota</taxon>
        <taxon>Fungi</taxon>
        <taxon>Dikarya</taxon>
        <taxon>Ascomycota</taxon>
        <taxon>Pezizomycotina</taxon>
        <taxon>Sordariomycetes</taxon>
        <taxon>Hypocreomycetidae</taxon>
        <taxon>Glomerellales</taxon>
        <taxon>Glomerellaceae</taxon>
        <taxon>Colletotrichum</taxon>
        <taxon>Colletotrichum acutatum species complex</taxon>
    </lineage>
</organism>
<feature type="compositionally biased region" description="Basic and acidic residues" evidence="1">
    <location>
        <begin position="112"/>
        <end position="128"/>
    </location>
</feature>
<evidence type="ECO:0000313" key="2">
    <source>
        <dbReference type="EMBL" id="KAK1657524.1"/>
    </source>
</evidence>
<evidence type="ECO:0000313" key="3">
    <source>
        <dbReference type="Proteomes" id="UP001224890"/>
    </source>
</evidence>